<evidence type="ECO:0000256" key="1">
    <source>
        <dbReference type="SAM" id="SignalP"/>
    </source>
</evidence>
<evidence type="ECO:0000313" key="3">
    <source>
        <dbReference type="EMBL" id="SOC30975.1"/>
    </source>
</evidence>
<dbReference type="Proteomes" id="UP000219068">
    <property type="component" value="Unassembled WGS sequence"/>
</dbReference>
<evidence type="ECO:0000313" key="2">
    <source>
        <dbReference type="EMBL" id="SOC30323.1"/>
    </source>
</evidence>
<gene>
    <name evidence="2" type="ORF">SAMN05428964_1094</name>
    <name evidence="3" type="ORF">SAMN05428964_11141</name>
</gene>
<reference evidence="3 4" key="1">
    <citation type="submission" date="2017-08" db="EMBL/GenBank/DDBJ databases">
        <authorList>
            <person name="de Groot N.N."/>
        </authorList>
    </citation>
    <scope>NUCLEOTIDE SEQUENCE [LARGE SCALE GENOMIC DNA]</scope>
    <source>
        <strain evidence="3 4">USBA 78</strain>
    </source>
</reference>
<dbReference type="EMBL" id="OBMM01000011">
    <property type="protein sequence ID" value="SOC30975.1"/>
    <property type="molecule type" value="Genomic_DNA"/>
</dbReference>
<organism evidence="3 4">
    <name type="scientific">Thalassospira xiamenensis</name>
    <dbReference type="NCBI Taxonomy" id="220697"/>
    <lineage>
        <taxon>Bacteria</taxon>
        <taxon>Pseudomonadati</taxon>
        <taxon>Pseudomonadota</taxon>
        <taxon>Alphaproteobacteria</taxon>
        <taxon>Rhodospirillales</taxon>
        <taxon>Thalassospiraceae</taxon>
        <taxon>Thalassospira</taxon>
    </lineage>
</organism>
<keyword evidence="1" id="KW-0732">Signal</keyword>
<name>A0A285TY11_9PROT</name>
<feature type="signal peptide" evidence="1">
    <location>
        <begin position="1"/>
        <end position="23"/>
    </location>
</feature>
<dbReference type="RefSeq" id="WP_097053564.1">
    <property type="nucleotide sequence ID" value="NZ_OBMM01000009.1"/>
</dbReference>
<protein>
    <submittedName>
        <fullName evidence="3">Uncharacterized protein</fullName>
    </submittedName>
</protein>
<dbReference type="AlphaFoldDB" id="A0A285TY11"/>
<evidence type="ECO:0000313" key="4">
    <source>
        <dbReference type="Proteomes" id="UP000219068"/>
    </source>
</evidence>
<proteinExistence type="predicted"/>
<dbReference type="EMBL" id="OBMM01000009">
    <property type="protein sequence ID" value="SOC30323.1"/>
    <property type="molecule type" value="Genomic_DNA"/>
</dbReference>
<dbReference type="PROSITE" id="PS51257">
    <property type="entry name" value="PROKAR_LIPOPROTEIN"/>
    <property type="match status" value="1"/>
</dbReference>
<feature type="chain" id="PRO_5015076853" evidence="1">
    <location>
        <begin position="24"/>
        <end position="161"/>
    </location>
</feature>
<accession>A0A285TY11</accession>
<sequence>MKFLKTSFLALGIIAATACSVQAQEYGVHYTMGSVYSASEGVSSGIKLSVSVDTSRLNITDGVSPGACVDAKVTAAGDGTVTNLVSFIEGGDSDKFGICSPTEQPCGFVLAAGESCNVGIQLIGSGNADFSSSFVVTGTGAREVRAGLQASGFGFATDLTY</sequence>